<feature type="region of interest" description="Disordered" evidence="1">
    <location>
        <begin position="463"/>
        <end position="535"/>
    </location>
</feature>
<reference evidence="4" key="1">
    <citation type="submission" date="2020-05" db="EMBL/GenBank/DDBJ databases">
        <title>Mycena genomes resolve the evolution of fungal bioluminescence.</title>
        <authorList>
            <person name="Tsai I.J."/>
        </authorList>
    </citation>
    <scope>NUCLEOTIDE SEQUENCE</scope>
    <source>
        <strain evidence="4">160909Yilan</strain>
    </source>
</reference>
<protein>
    <submittedName>
        <fullName evidence="4">Uncharacterized protein</fullName>
    </submittedName>
</protein>
<feature type="signal peptide" evidence="3">
    <location>
        <begin position="1"/>
        <end position="16"/>
    </location>
</feature>
<evidence type="ECO:0000256" key="3">
    <source>
        <dbReference type="SAM" id="SignalP"/>
    </source>
</evidence>
<feature type="region of interest" description="Disordered" evidence="1">
    <location>
        <begin position="327"/>
        <end position="372"/>
    </location>
</feature>
<accession>A0A8H6XRV0</accession>
<gene>
    <name evidence="4" type="ORF">MSAN_01907300</name>
</gene>
<dbReference type="Gene3D" id="2.60.120.260">
    <property type="entry name" value="Galactose-binding domain-like"/>
    <property type="match status" value="1"/>
</dbReference>
<feature type="compositionally biased region" description="Low complexity" evidence="1">
    <location>
        <begin position="478"/>
        <end position="489"/>
    </location>
</feature>
<feature type="transmembrane region" description="Helical" evidence="2">
    <location>
        <begin position="376"/>
        <end position="399"/>
    </location>
</feature>
<evidence type="ECO:0000256" key="1">
    <source>
        <dbReference type="SAM" id="MobiDB-lite"/>
    </source>
</evidence>
<feature type="compositionally biased region" description="Low complexity" evidence="1">
    <location>
        <begin position="344"/>
        <end position="372"/>
    </location>
</feature>
<dbReference type="OrthoDB" id="2576334at2759"/>
<dbReference type="AlphaFoldDB" id="A0A8H6XRV0"/>
<organism evidence="4 5">
    <name type="scientific">Mycena sanguinolenta</name>
    <dbReference type="NCBI Taxonomy" id="230812"/>
    <lineage>
        <taxon>Eukaryota</taxon>
        <taxon>Fungi</taxon>
        <taxon>Dikarya</taxon>
        <taxon>Basidiomycota</taxon>
        <taxon>Agaricomycotina</taxon>
        <taxon>Agaricomycetes</taxon>
        <taxon>Agaricomycetidae</taxon>
        <taxon>Agaricales</taxon>
        <taxon>Marasmiineae</taxon>
        <taxon>Mycenaceae</taxon>
        <taxon>Mycena</taxon>
    </lineage>
</organism>
<keyword evidence="3" id="KW-0732">Signal</keyword>
<sequence>MFCLSLLSRSLTPTMALWNFTIEDTSPFLAYTPYADGSNCGVTNGWIPWYQTSGFLAKNGDPGVGESYHITSRHGASVSVNFYGSNIYLYGTTNGSYQITLDGAVSAYAPTASDLLFSSGSIAVGTHLVTLSAAPSDSEQQLAFDRAIISTPLVDNATPTEAFYDNTDTTRLTYAGVWSTPSASGIPNTSVEHPWHETDNSASVSMQIGQGAVAVSLWGMANWGNWIYSVDLDGSTNSYNGSTFFQVPDALLFYESGLDPTNNHTITLSNISPGMNLALNSIRVYTVDVVDSTAVSGPTVSSNPPDASLAISPSTHGTSLTASIPLQRSSDSLSSSSPPGTLYAGSASTHGTSSSSTASSSTPGTSSSSRRSSVTVAITAGSIVGAALLLAFLGALLWWRLRRRAAILKEVTRVERYSYVPPGSGTRPVPPAAILKGVHIFKTSPSNSTPIASDILAQLSPVRKRRPAPFSSPPITPPIATSPATATSPTTPPPAMTPPNVDIDRLVELIAQRIDPTGLGNGENDAGIAPPQYRG</sequence>
<proteinExistence type="predicted"/>
<dbReference type="EMBL" id="JACAZH010000020">
    <property type="protein sequence ID" value="KAF7345306.1"/>
    <property type="molecule type" value="Genomic_DNA"/>
</dbReference>
<dbReference type="Proteomes" id="UP000623467">
    <property type="component" value="Unassembled WGS sequence"/>
</dbReference>
<keyword evidence="2" id="KW-1133">Transmembrane helix</keyword>
<keyword evidence="5" id="KW-1185">Reference proteome</keyword>
<keyword evidence="2" id="KW-0472">Membrane</keyword>
<comment type="caution">
    <text evidence="4">The sequence shown here is derived from an EMBL/GenBank/DDBJ whole genome shotgun (WGS) entry which is preliminary data.</text>
</comment>
<keyword evidence="2" id="KW-0812">Transmembrane</keyword>
<evidence type="ECO:0000256" key="2">
    <source>
        <dbReference type="SAM" id="Phobius"/>
    </source>
</evidence>
<evidence type="ECO:0000313" key="5">
    <source>
        <dbReference type="Proteomes" id="UP000623467"/>
    </source>
</evidence>
<feature type="chain" id="PRO_5034933066" evidence="3">
    <location>
        <begin position="17"/>
        <end position="535"/>
    </location>
</feature>
<name>A0A8H6XRV0_9AGAR</name>
<evidence type="ECO:0000313" key="4">
    <source>
        <dbReference type="EMBL" id="KAF7345306.1"/>
    </source>
</evidence>